<dbReference type="AlphaFoldDB" id="A0A511BPR8"/>
<feature type="transmembrane region" description="Helical" evidence="6">
    <location>
        <begin position="20"/>
        <end position="37"/>
    </location>
</feature>
<dbReference type="Pfam" id="PF09335">
    <property type="entry name" value="VTT_dom"/>
    <property type="match status" value="1"/>
</dbReference>
<keyword evidence="5 6" id="KW-0472">Membrane</keyword>
<dbReference type="Proteomes" id="UP000321405">
    <property type="component" value="Unassembled WGS sequence"/>
</dbReference>
<evidence type="ECO:0000259" key="7">
    <source>
        <dbReference type="Pfam" id="PF09335"/>
    </source>
</evidence>
<keyword evidence="9" id="KW-1185">Reference proteome</keyword>
<dbReference type="PANTHER" id="PTHR12677">
    <property type="entry name" value="GOLGI APPARATUS MEMBRANE PROTEIN TVP38-RELATED"/>
    <property type="match status" value="1"/>
</dbReference>
<gene>
    <name evidence="8" type="ORF">SSA02_14800</name>
</gene>
<protein>
    <recommendedName>
        <fullName evidence="6">TVP38/TMEM64 family membrane protein</fullName>
    </recommendedName>
</protein>
<feature type="transmembrane region" description="Helical" evidence="6">
    <location>
        <begin position="58"/>
        <end position="76"/>
    </location>
</feature>
<comment type="similarity">
    <text evidence="6">Belongs to the TVP38/TMEM64 family.</text>
</comment>
<dbReference type="InterPro" id="IPR032816">
    <property type="entry name" value="VTT_dom"/>
</dbReference>
<keyword evidence="3 6" id="KW-0812">Transmembrane</keyword>
<name>A0A511BPR8_9PROT</name>
<accession>A0A511BPR8</accession>
<dbReference type="InterPro" id="IPR015414">
    <property type="entry name" value="TMEM64"/>
</dbReference>
<comment type="caution">
    <text evidence="8">The sequence shown here is derived from an EMBL/GenBank/DDBJ whole genome shotgun (WGS) entry which is preliminary data.</text>
</comment>
<dbReference type="OrthoDB" id="7348996at2"/>
<feature type="domain" description="VTT" evidence="7">
    <location>
        <begin position="75"/>
        <end position="195"/>
    </location>
</feature>
<evidence type="ECO:0000256" key="6">
    <source>
        <dbReference type="RuleBase" id="RU366058"/>
    </source>
</evidence>
<feature type="transmembrane region" description="Helical" evidence="6">
    <location>
        <begin position="82"/>
        <end position="112"/>
    </location>
</feature>
<evidence type="ECO:0000313" key="9">
    <source>
        <dbReference type="Proteomes" id="UP000321405"/>
    </source>
</evidence>
<evidence type="ECO:0000256" key="1">
    <source>
        <dbReference type="ARBA" id="ARBA00004651"/>
    </source>
</evidence>
<reference evidence="8 9" key="1">
    <citation type="submission" date="2019-07" db="EMBL/GenBank/DDBJ databases">
        <title>Whole genome shotgun sequence of Swaminathania salitolerans NBRC 104436.</title>
        <authorList>
            <person name="Hosoyama A."/>
            <person name="Uohara A."/>
            <person name="Ohji S."/>
            <person name="Ichikawa N."/>
        </authorList>
    </citation>
    <scope>NUCLEOTIDE SEQUENCE [LARGE SCALE GENOMIC DNA]</scope>
    <source>
        <strain evidence="8 9">NBRC 104436</strain>
    </source>
</reference>
<dbReference type="PANTHER" id="PTHR12677:SF59">
    <property type="entry name" value="GOLGI APPARATUS MEMBRANE PROTEIN TVP38-RELATED"/>
    <property type="match status" value="1"/>
</dbReference>
<dbReference type="RefSeq" id="WP_147093427.1">
    <property type="nucleotide sequence ID" value="NZ_BJVC01000003.1"/>
</dbReference>
<comment type="subcellular location">
    <subcellularLocation>
        <location evidence="1 6">Cell membrane</location>
        <topology evidence="1 6">Multi-pass membrane protein</topology>
    </subcellularLocation>
</comment>
<keyword evidence="2 6" id="KW-1003">Cell membrane</keyword>
<evidence type="ECO:0000256" key="4">
    <source>
        <dbReference type="ARBA" id="ARBA00022989"/>
    </source>
</evidence>
<evidence type="ECO:0000256" key="2">
    <source>
        <dbReference type="ARBA" id="ARBA00022475"/>
    </source>
</evidence>
<feature type="transmembrane region" description="Helical" evidence="6">
    <location>
        <begin position="203"/>
        <end position="224"/>
    </location>
</feature>
<keyword evidence="4 6" id="KW-1133">Transmembrane helix</keyword>
<evidence type="ECO:0000256" key="5">
    <source>
        <dbReference type="ARBA" id="ARBA00023136"/>
    </source>
</evidence>
<feature type="transmembrane region" description="Helical" evidence="6">
    <location>
        <begin position="158"/>
        <end position="183"/>
    </location>
</feature>
<evidence type="ECO:0000313" key="8">
    <source>
        <dbReference type="EMBL" id="GEL02317.1"/>
    </source>
</evidence>
<evidence type="ECO:0000256" key="3">
    <source>
        <dbReference type="ARBA" id="ARBA00022692"/>
    </source>
</evidence>
<dbReference type="GO" id="GO:0005886">
    <property type="term" value="C:plasma membrane"/>
    <property type="evidence" value="ECO:0007669"/>
    <property type="project" value="UniProtKB-SubCell"/>
</dbReference>
<dbReference type="EMBL" id="BJVC01000003">
    <property type="protein sequence ID" value="GEL02317.1"/>
    <property type="molecule type" value="Genomic_DNA"/>
</dbReference>
<sequence length="246" mass="25867">MEALPLAGSSHSGFALPAALWKTGGTLVLLACLLLLAHEFSVTRSLLALIRGWKDQRGAPFLFLLVGIPYSFFGLPRQGLCLAAGLVFGTLTGFVLASAASLSGAVLGFVWIRRLASHAQRRHLQTRFRGRLALIGRILERTPFQAVLTLRLLPVGSAVMVTAAAGLYGVPLAAFTWATFLGALPQNLVFVLIGAGTELGQSFQIGLGILLFAGSSLLAAMLLARARREGNAIAALAEKTEPPPAA</sequence>
<proteinExistence type="inferred from homology"/>
<organism evidence="8 9">
    <name type="scientific">Swaminathania salitolerans</name>
    <dbReference type="NCBI Taxonomy" id="182838"/>
    <lineage>
        <taxon>Bacteria</taxon>
        <taxon>Pseudomonadati</taxon>
        <taxon>Pseudomonadota</taxon>
        <taxon>Alphaproteobacteria</taxon>
        <taxon>Acetobacterales</taxon>
        <taxon>Acetobacteraceae</taxon>
        <taxon>Swaminathania</taxon>
    </lineage>
</organism>